<sequence>MKCKVCLKQKNCLFQILDDFNLEQELKKLQSKNQDDLSEKGKINREDYEEQNQKKNTNYEENGKNIKNVGNLEEVKSYNSGEYDKDDNQDENQNNDSFMICGNCLYGNKLQMDKKKLKKFSCICEECEESSSKFYCINCEQNLCEKCDQKIHNKGKRAQHKKELIDLKTYFLVENLGFIDYEYFVQLQNYEEQFQEFLQYFDEKSKKNMLYVVIDKNNYQNVALNNNLETYLKTMPYIKYILKLNSDISDENISSIIKLKFGLKSIYFFHTSMIKSNDKLQGVKAIFKLFKETKEKDQILEEIKISEIDLTYNQKKIKQLEKEQEQQKQQEKQRKVNSDPRAKLTNLAGQLIDQMPQQNQQFLSQNNNNSSSNNKQSLSQNQLFSPQNTTDNNNIRKSSTNRMNEGQIMNQNSTSSLQSGGVFDTEKIIPNSLEINQKNNNNNNYGQTKKSKEKFQFNDYDEDNYQSSSEDGNILKNIDNNDSSYFNNKSYIESNNNSQMNIGSKKSKKQKSNDNLQQEIGYNEDNYCNVQGYIKNKEGEEIKINKIHFSSNYNIEVTYNSHTDAMPFSIYQNNKLRDNSQNKQDIDNIENELKIYAQNGELLINKDEFIQNYQQKYDKTKEQVENYLQQATKEKIIHNTTRSFDNNTTIELISFYLNYLSLESLIWIIKSIYLDKMTPTEKLILSRMKECFALKMTTNSWKNILFLIQKPEYQQLEKLIVKEKQRDPLIGTDTTLILIESLEINYIGDDQGTIDYKSKQWEIFIDFINSYFETQFTNNQSQNSQLNSLNNSQILNNSIHNPNDSNLNNSAILNSSNMNNASFSTAGKGKKKKKKKLSVAPNQRDQSFTSTELKTIPGGRYGCAQYIKYCGPKKLKALSLGKLSLFVQEAINKGIIWYYKTLLVKQVIKEEANSYIHTDNSALFTNEQINSSGIKSEYKQQKEQKIKKLQEALIEILKENLTGIALPQVPQHLKKRVSFKFNLQELGFPKLKNFIATVPEVQIKSPGTTNSYAILKNPEKYQTNVNNNNNNNNINSNNNIQNMGQLNPNSMEFVPNNVYPNNINANNAQWNILNNKSNFANNKPSKSSSNFQQGCPNRNSIMKTMSNGSILNSIQIPQKQIQQQQLQQLQQGQQQQQINKQSSHLNEQFNPFIDEQFAETKLSRDNLPQSYERYLQEIIISIQQILRENQCSQGMRIDILYDNLNKKMNQKMDYTKFQCNSFQFFLCNFCAQELDLEYKDNTLYIYEKNHKFGNFVFPFQYGNNSSQQQNGIYKIASEDVKHNFQNNGLNFLQFQMVNQQNEQDLQGVNTNNNGNSHQNFPSQLQQLNPAQYQQFMFQQHKLLQNQNLNQNDGQTQNKKIIEQFKEQSNQLTEKINHLDQQQQQSQQNKNIDENNENQKNNNNNSQQQQQQWNLFGYGKNFKPQKTQTDCITTGELKSQQENNLLQNNNATQNFNNFNMQNQPNFSNFNLNFMNAQNGVVQLQKKNQSSQVQLQQVLQNIPQKTSSVQNNNQFYFPVQGEHMGQSIQLQNYPPGLDPFTNFANNNNNLNQGNNNINQMNQNFVGQDQQQQSQTQPQQQQKQQLSLSKSQKQQIAFQYSNSVQGPSNKNQDMGTFFNFPLNGNNNDNNNMNMNNQLFKSVENQNTAQQGHNNQSQNNGNQNNNNNNHNNNMNSSNTNNQHFNPNFISNSTNINNNNNNNNNINNMTHNHKVPQFSPSNLNNISRVSCSESIFQGDQSQFFSIIHSRNESRLRNNNNNYNQEQESMMTVQDLMAQMNNYNNNTNMTNMTQNDDLSEILQDGRFNQFYSGLQQLGSQQNLTGQKNNQVSTPEQFQNK</sequence>
<dbReference type="GO" id="GO:0008270">
    <property type="term" value="F:zinc ion binding"/>
    <property type="evidence" value="ECO:0007669"/>
    <property type="project" value="UniProtKB-KW"/>
</dbReference>
<evidence type="ECO:0000259" key="5">
    <source>
        <dbReference type="PROSITE" id="PS51644"/>
    </source>
</evidence>
<feature type="compositionally biased region" description="Low complexity" evidence="3">
    <location>
        <begin position="1564"/>
        <end position="1592"/>
    </location>
</feature>
<feature type="compositionally biased region" description="Low complexity" evidence="3">
    <location>
        <begin position="1380"/>
        <end position="1389"/>
    </location>
</feature>
<dbReference type="OrthoDB" id="406045at2759"/>
<evidence type="ECO:0000256" key="2">
    <source>
        <dbReference type="SAM" id="Coils"/>
    </source>
</evidence>
<feature type="compositionally biased region" description="Polar residues" evidence="3">
    <location>
        <begin position="1634"/>
        <end position="1645"/>
    </location>
</feature>
<evidence type="ECO:0000313" key="7">
    <source>
        <dbReference type="Proteomes" id="UP000054937"/>
    </source>
</evidence>
<feature type="region of interest" description="Disordered" evidence="3">
    <location>
        <begin position="462"/>
        <end position="515"/>
    </location>
</feature>
<keyword evidence="2" id="KW-0175">Coiled coil</keyword>
<evidence type="ECO:0000256" key="3">
    <source>
        <dbReference type="SAM" id="MobiDB-lite"/>
    </source>
</evidence>
<evidence type="ECO:0000313" key="6">
    <source>
        <dbReference type="EMBL" id="KRX09670.1"/>
    </source>
</evidence>
<feature type="compositionally biased region" description="Low complexity" evidence="3">
    <location>
        <begin position="1646"/>
        <end position="1699"/>
    </location>
</feature>
<feature type="region of interest" description="Disordered" evidence="3">
    <location>
        <begin position="1378"/>
        <end position="1407"/>
    </location>
</feature>
<feature type="compositionally biased region" description="Polar residues" evidence="3">
    <location>
        <begin position="1593"/>
        <end position="1611"/>
    </location>
</feature>
<feature type="compositionally biased region" description="Polar residues" evidence="3">
    <location>
        <begin position="840"/>
        <end position="849"/>
    </location>
</feature>
<dbReference type="CDD" id="cd08824">
    <property type="entry name" value="LOTUS"/>
    <property type="match status" value="1"/>
</dbReference>
<dbReference type="Gene3D" id="3.30.420.610">
    <property type="entry name" value="LOTUS domain-like"/>
    <property type="match status" value="1"/>
</dbReference>
<feature type="region of interest" description="Disordered" evidence="3">
    <location>
        <begin position="31"/>
        <end position="64"/>
    </location>
</feature>
<dbReference type="InterPro" id="IPR000315">
    <property type="entry name" value="Znf_B-box"/>
</dbReference>
<keyword evidence="1" id="KW-0479">Metal-binding</keyword>
<protein>
    <recommendedName>
        <fullName evidence="8">B box-type domain-containing protein</fullName>
    </recommendedName>
</protein>
<feature type="compositionally biased region" description="Polar residues" evidence="3">
    <location>
        <begin position="386"/>
        <end position="399"/>
    </location>
</feature>
<evidence type="ECO:0000256" key="1">
    <source>
        <dbReference type="PROSITE-ProRule" id="PRU00024"/>
    </source>
</evidence>
<comment type="caution">
    <text evidence="6">The sequence shown here is derived from an EMBL/GenBank/DDBJ whole genome shotgun (WGS) entry which is preliminary data.</text>
</comment>
<dbReference type="InParanoid" id="A0A0V0R5A2"/>
<organism evidence="6 7">
    <name type="scientific">Pseudocohnilembus persalinus</name>
    <name type="common">Ciliate</name>
    <dbReference type="NCBI Taxonomy" id="266149"/>
    <lineage>
        <taxon>Eukaryota</taxon>
        <taxon>Sar</taxon>
        <taxon>Alveolata</taxon>
        <taxon>Ciliophora</taxon>
        <taxon>Intramacronucleata</taxon>
        <taxon>Oligohymenophorea</taxon>
        <taxon>Scuticociliatia</taxon>
        <taxon>Philasterida</taxon>
        <taxon>Pseudocohnilembidae</taxon>
        <taxon>Pseudocohnilembus</taxon>
    </lineage>
</organism>
<evidence type="ECO:0008006" key="8">
    <source>
        <dbReference type="Google" id="ProtNLM"/>
    </source>
</evidence>
<dbReference type="InterPro" id="IPR041966">
    <property type="entry name" value="LOTUS-like"/>
</dbReference>
<feature type="region of interest" description="Disordered" evidence="3">
    <location>
        <begin position="1078"/>
        <end position="1104"/>
    </location>
</feature>
<feature type="region of interest" description="Disordered" evidence="3">
    <location>
        <begin position="823"/>
        <end position="849"/>
    </location>
</feature>
<dbReference type="InterPro" id="IPR025605">
    <property type="entry name" value="OST-HTH/LOTUS_dom"/>
</dbReference>
<feature type="compositionally biased region" description="Basic residues" evidence="3">
    <location>
        <begin position="828"/>
        <end position="837"/>
    </location>
</feature>
<dbReference type="InterPro" id="IPR025677">
    <property type="entry name" value="OST-HTH-assoc_dom"/>
</dbReference>
<dbReference type="Pfam" id="PF14418">
    <property type="entry name" value="OHA"/>
    <property type="match status" value="1"/>
</dbReference>
<dbReference type="CDD" id="cd19757">
    <property type="entry name" value="Bbox1"/>
    <property type="match status" value="1"/>
</dbReference>
<keyword evidence="7" id="KW-1185">Reference proteome</keyword>
<keyword evidence="1" id="KW-0862">Zinc</keyword>
<feature type="compositionally biased region" description="Polar residues" evidence="3">
    <location>
        <begin position="1821"/>
        <end position="1834"/>
    </location>
</feature>
<reference evidence="6 7" key="1">
    <citation type="journal article" date="2015" name="Sci. Rep.">
        <title>Genome of the facultative scuticociliatosis pathogen Pseudocohnilembus persalinus provides insight into its virulence through horizontal gene transfer.</title>
        <authorList>
            <person name="Xiong J."/>
            <person name="Wang G."/>
            <person name="Cheng J."/>
            <person name="Tian M."/>
            <person name="Pan X."/>
            <person name="Warren A."/>
            <person name="Jiang C."/>
            <person name="Yuan D."/>
            <person name="Miao W."/>
        </authorList>
    </citation>
    <scope>NUCLEOTIDE SEQUENCE [LARGE SCALE GENOMIC DNA]</scope>
    <source>
        <strain evidence="6">36N120E</strain>
    </source>
</reference>
<feature type="compositionally biased region" description="Low complexity" evidence="3">
    <location>
        <begin position="1397"/>
        <end position="1407"/>
    </location>
</feature>
<dbReference type="Pfam" id="PF12872">
    <property type="entry name" value="OST-HTH"/>
    <property type="match status" value="1"/>
</dbReference>
<proteinExistence type="predicted"/>
<feature type="compositionally biased region" description="Low complexity" evidence="3">
    <location>
        <begin position="1620"/>
        <end position="1633"/>
    </location>
</feature>
<keyword evidence="1" id="KW-0863">Zinc-finger</keyword>
<feature type="compositionally biased region" description="Polar residues" evidence="3">
    <location>
        <begin position="478"/>
        <end position="502"/>
    </location>
</feature>
<feature type="region of interest" description="Disordered" evidence="3">
    <location>
        <begin position="362"/>
        <end position="399"/>
    </location>
</feature>
<dbReference type="PROSITE" id="PS50119">
    <property type="entry name" value="ZF_BBOX"/>
    <property type="match status" value="1"/>
</dbReference>
<feature type="region of interest" description="Disordered" evidence="3">
    <location>
        <begin position="322"/>
        <end position="342"/>
    </location>
</feature>
<feature type="region of interest" description="Disordered" evidence="3">
    <location>
        <begin position="1564"/>
        <end position="1699"/>
    </location>
</feature>
<dbReference type="EMBL" id="LDAU01000044">
    <property type="protein sequence ID" value="KRX09670.1"/>
    <property type="molecule type" value="Genomic_DNA"/>
</dbReference>
<feature type="domain" description="B box-type" evidence="4">
    <location>
        <begin position="119"/>
        <end position="165"/>
    </location>
</feature>
<dbReference type="Proteomes" id="UP000054937">
    <property type="component" value="Unassembled WGS sequence"/>
</dbReference>
<feature type="region of interest" description="Disordered" evidence="3">
    <location>
        <begin position="1815"/>
        <end position="1834"/>
    </location>
</feature>
<feature type="domain" description="HTH OST-type" evidence="5">
    <location>
        <begin position="945"/>
        <end position="1017"/>
    </location>
</feature>
<evidence type="ECO:0000259" key="4">
    <source>
        <dbReference type="PROSITE" id="PS50119"/>
    </source>
</evidence>
<name>A0A0V0R5A2_PSEPJ</name>
<dbReference type="PROSITE" id="PS51644">
    <property type="entry name" value="HTH_OST"/>
    <property type="match status" value="1"/>
</dbReference>
<feature type="compositionally biased region" description="Low complexity" evidence="3">
    <location>
        <begin position="362"/>
        <end position="385"/>
    </location>
</feature>
<gene>
    <name evidence="6" type="ORF">PPERSA_02542</name>
</gene>
<accession>A0A0V0R5A2</accession>
<feature type="coiled-coil region" evidence="2">
    <location>
        <begin position="579"/>
        <end position="634"/>
    </location>
</feature>